<reference evidence="1 2" key="1">
    <citation type="submission" date="2015-06" db="EMBL/GenBank/DDBJ databases">
        <title>Genome sequence of Mycobacterium kumamotonense strain Roo.</title>
        <authorList>
            <person name="Greninger A.L."/>
            <person name="Cunningham G."/>
            <person name="Miller S."/>
        </authorList>
    </citation>
    <scope>NUCLEOTIDE SEQUENCE [LARGE SCALE GENOMIC DNA]</scope>
    <source>
        <strain evidence="1 2">Roo</strain>
    </source>
</reference>
<keyword evidence="2" id="KW-1185">Reference proteome</keyword>
<sequence length="242" mass="27688">MHLAYIDESHNKDEYWIASLIIPAEDAQRLELALDAVVENAERDFPQLQKFGGKPIELHGHALAQGTDDWTPMENMLRARLGIYEDALRAIAAVEGAAIVRAGIDRNRLKSRYGDRAEHPHEWALKFALERTDEVVKRRNGMVLITCDQTDDPDRHHANLRVFRNYNTGGLMPRRLTRIVDTIHFADSCHSRLVQASDLVSYISFRTRTDTLNQRTGKAAEAAKRLWAILDPLHQTNYLWTP</sequence>
<name>A0A1B8S9D2_9MYCO</name>
<dbReference type="Proteomes" id="UP000092668">
    <property type="component" value="Unassembled WGS sequence"/>
</dbReference>
<dbReference type="Pfam" id="PF12686">
    <property type="entry name" value="DUF3800"/>
    <property type="match status" value="1"/>
</dbReference>
<comment type="caution">
    <text evidence="1">The sequence shown here is derived from an EMBL/GenBank/DDBJ whole genome shotgun (WGS) entry which is preliminary data.</text>
</comment>
<evidence type="ECO:0000313" key="1">
    <source>
        <dbReference type="EMBL" id="OBY29276.1"/>
    </source>
</evidence>
<evidence type="ECO:0000313" key="2">
    <source>
        <dbReference type="Proteomes" id="UP000092668"/>
    </source>
</evidence>
<organism evidence="1 2">
    <name type="scientific">Mycolicibacter kumamotonensis</name>
    <dbReference type="NCBI Taxonomy" id="354243"/>
    <lineage>
        <taxon>Bacteria</taxon>
        <taxon>Bacillati</taxon>
        <taxon>Actinomycetota</taxon>
        <taxon>Actinomycetes</taxon>
        <taxon>Mycobacteriales</taxon>
        <taxon>Mycobacteriaceae</taxon>
        <taxon>Mycolicibacter</taxon>
    </lineage>
</organism>
<dbReference type="InterPro" id="IPR024524">
    <property type="entry name" value="DUF3800"/>
</dbReference>
<accession>A0A1B8S9D2</accession>
<protein>
    <recommendedName>
        <fullName evidence="3">DUF3800 domain-containing protein</fullName>
    </recommendedName>
</protein>
<dbReference type="EMBL" id="LFOE01000113">
    <property type="protein sequence ID" value="OBY29276.1"/>
    <property type="molecule type" value="Genomic_DNA"/>
</dbReference>
<gene>
    <name evidence="1" type="ORF">ACT18_23915</name>
</gene>
<dbReference type="AlphaFoldDB" id="A0A1B8S9D2"/>
<proteinExistence type="predicted"/>
<dbReference type="RefSeq" id="WP_065289818.1">
    <property type="nucleotide sequence ID" value="NZ_LFOE01000113.1"/>
</dbReference>
<evidence type="ECO:0008006" key="3">
    <source>
        <dbReference type="Google" id="ProtNLM"/>
    </source>
</evidence>